<keyword evidence="1" id="KW-0245">EGF-like domain</keyword>
<comment type="caution">
    <text evidence="1">Lacks conserved residue(s) required for the propagation of feature annotation.</text>
</comment>
<comment type="caution">
    <text evidence="3">The sequence shown here is derived from an EMBL/GenBank/DDBJ whole genome shotgun (WGS) entry which is preliminary data.</text>
</comment>
<dbReference type="Gene3D" id="2.60.120.200">
    <property type="match status" value="1"/>
</dbReference>
<evidence type="ECO:0000313" key="4">
    <source>
        <dbReference type="Proteomes" id="UP000676336"/>
    </source>
</evidence>
<name>A0A8S3K3W1_9BILA</name>
<organism evidence="3 4">
    <name type="scientific">Rotaria magnacalcarata</name>
    <dbReference type="NCBI Taxonomy" id="392030"/>
    <lineage>
        <taxon>Eukaryota</taxon>
        <taxon>Metazoa</taxon>
        <taxon>Spiralia</taxon>
        <taxon>Gnathifera</taxon>
        <taxon>Rotifera</taxon>
        <taxon>Eurotatoria</taxon>
        <taxon>Bdelloidea</taxon>
        <taxon>Philodinida</taxon>
        <taxon>Philodinidae</taxon>
        <taxon>Rotaria</taxon>
    </lineage>
</organism>
<dbReference type="Proteomes" id="UP000676336">
    <property type="component" value="Unassembled WGS sequence"/>
</dbReference>
<proteinExistence type="predicted"/>
<protein>
    <recommendedName>
        <fullName evidence="2">EGF-like domain-containing protein</fullName>
    </recommendedName>
</protein>
<dbReference type="CDD" id="cd00054">
    <property type="entry name" value="EGF_CA"/>
    <property type="match status" value="1"/>
</dbReference>
<gene>
    <name evidence="3" type="ORF">SMN809_LOCUS83675</name>
</gene>
<accession>A0A8S3K3W1</accession>
<dbReference type="Gene3D" id="2.10.25.10">
    <property type="entry name" value="Laminin"/>
    <property type="match status" value="1"/>
</dbReference>
<evidence type="ECO:0000259" key="2">
    <source>
        <dbReference type="PROSITE" id="PS50026"/>
    </source>
</evidence>
<dbReference type="PROSITE" id="PS50026">
    <property type="entry name" value="EGF_3"/>
    <property type="match status" value="1"/>
</dbReference>
<feature type="non-terminal residue" evidence="3">
    <location>
        <position position="1"/>
    </location>
</feature>
<dbReference type="AlphaFoldDB" id="A0A8S3K3W1"/>
<dbReference type="EMBL" id="CAJOBI010356537">
    <property type="protein sequence ID" value="CAF5224172.1"/>
    <property type="molecule type" value="Genomic_DNA"/>
</dbReference>
<evidence type="ECO:0000256" key="1">
    <source>
        <dbReference type="PROSITE-ProRule" id="PRU00076"/>
    </source>
</evidence>
<evidence type="ECO:0000313" key="3">
    <source>
        <dbReference type="EMBL" id="CAF5224172.1"/>
    </source>
</evidence>
<feature type="domain" description="EGF-like" evidence="2">
    <location>
        <begin position="71"/>
        <end position="106"/>
    </location>
</feature>
<feature type="non-terminal residue" evidence="3">
    <location>
        <position position="142"/>
    </location>
</feature>
<dbReference type="InterPro" id="IPR000742">
    <property type="entry name" value="EGF"/>
</dbReference>
<sequence length="142" mass="16024">LHTMTIGGVNPSMRALPTNYFSGIMHRGLIGCFSDLEVNHELINLEKYINYTINNNNIMPKSGPCSTTLSTKRGCSCEHHGECRINNDGTWSCDCSKTGYTGRRCEQLAYHLDLSEIQTFELNTSVQWSEQISDISFRLQVI</sequence>
<reference evidence="3" key="1">
    <citation type="submission" date="2021-02" db="EMBL/GenBank/DDBJ databases">
        <authorList>
            <person name="Nowell W R."/>
        </authorList>
    </citation>
    <scope>NUCLEOTIDE SEQUENCE</scope>
</reference>